<keyword evidence="3" id="KW-0479">Metal-binding</keyword>
<keyword evidence="6" id="KW-0460">Magnesium</keyword>
<evidence type="ECO:0000259" key="11">
    <source>
        <dbReference type="Pfam" id="PF21654"/>
    </source>
</evidence>
<name>A0A1S2VFV3_9BACT</name>
<evidence type="ECO:0000256" key="1">
    <source>
        <dbReference type="ARBA" id="ARBA00022679"/>
    </source>
</evidence>
<dbReference type="OrthoDB" id="1118920at2"/>
<dbReference type="EMBL" id="MORL01000011">
    <property type="protein sequence ID" value="OIN57613.1"/>
    <property type="molecule type" value="Genomic_DNA"/>
</dbReference>
<proteinExistence type="predicted"/>
<keyword evidence="13" id="KW-1185">Reference proteome</keyword>
<keyword evidence="2" id="KW-0548">Nucleotidyltransferase</keyword>
<evidence type="ECO:0000256" key="8">
    <source>
        <dbReference type="ARBA" id="ARBA00023118"/>
    </source>
</evidence>
<evidence type="ECO:0000256" key="3">
    <source>
        <dbReference type="ARBA" id="ARBA00022723"/>
    </source>
</evidence>
<dbReference type="GO" id="GO:0009117">
    <property type="term" value="P:nucleotide metabolic process"/>
    <property type="evidence" value="ECO:0007669"/>
    <property type="project" value="UniProtKB-KW"/>
</dbReference>
<dbReference type="GO" id="GO:0046872">
    <property type="term" value="F:metal ion binding"/>
    <property type="evidence" value="ECO:0007669"/>
    <property type="project" value="UniProtKB-KW"/>
</dbReference>
<organism evidence="12 13">
    <name type="scientific">Arsenicibacter rosenii</name>
    <dbReference type="NCBI Taxonomy" id="1750698"/>
    <lineage>
        <taxon>Bacteria</taxon>
        <taxon>Pseudomonadati</taxon>
        <taxon>Bacteroidota</taxon>
        <taxon>Cytophagia</taxon>
        <taxon>Cytophagales</taxon>
        <taxon>Spirosomataceae</taxon>
        <taxon>Arsenicibacter</taxon>
    </lineage>
</organism>
<evidence type="ECO:0000256" key="9">
    <source>
        <dbReference type="ARBA" id="ARBA00044145"/>
    </source>
</evidence>
<sequence length="390" mass="44973">MESMLNYDDPIVQLDDQLDKMAEALQLDDTRRERMETAYKAVHQFVLDDTVFFKALVSEAYAQGSVRMGTTNKPYEGNEFDLDTVIQLKTIASKYPPDEIRRQLERRLREPGSRWKDTLEVKSRCLRIQYKNDFHMDLLVASQQSDFCKNTILVLDKETKQVCISNPRGHADWFIEKANLIVESLLEQADKRVKASASLERLPADVFKRKKPLQRSVQLLKRYRDIFFAGNSDYATSSIILTTIAGQYYNGEASIFSTMDGIINRIINDADDFIFMGSGRIKVLNPVNKNEDFTSKWDTEPQYYSEFLRFARHLRGEWNKFKYQQGVLVESRILKGLFGEDAYNLGSIKRSEEINKLRSNGLLRQDRQSGIITSSVIGSSLVKPNTFFGE</sequence>
<evidence type="ECO:0000256" key="2">
    <source>
        <dbReference type="ARBA" id="ARBA00022695"/>
    </source>
</evidence>
<keyword evidence="8" id="KW-0051">Antiviral defense</keyword>
<keyword evidence="7" id="KW-0546">Nucleotide metabolism</keyword>
<evidence type="ECO:0000313" key="13">
    <source>
        <dbReference type="Proteomes" id="UP000181790"/>
    </source>
</evidence>
<dbReference type="RefSeq" id="WP_071504820.1">
    <property type="nucleotide sequence ID" value="NZ_MORL01000011.1"/>
</dbReference>
<dbReference type="GO" id="GO:0016779">
    <property type="term" value="F:nucleotidyltransferase activity"/>
    <property type="evidence" value="ECO:0007669"/>
    <property type="project" value="UniProtKB-KW"/>
</dbReference>
<evidence type="ECO:0000256" key="6">
    <source>
        <dbReference type="ARBA" id="ARBA00022842"/>
    </source>
</evidence>
<dbReference type="AlphaFoldDB" id="A0A1S2VFV3"/>
<keyword evidence="1" id="KW-0808">Transferase</keyword>
<evidence type="ECO:0000256" key="4">
    <source>
        <dbReference type="ARBA" id="ARBA00022741"/>
    </source>
</evidence>
<gene>
    <name evidence="12" type="ORF">BLX24_19235</name>
</gene>
<dbReference type="GO" id="GO:0005524">
    <property type="term" value="F:ATP binding"/>
    <property type="evidence" value="ECO:0007669"/>
    <property type="project" value="UniProtKB-KW"/>
</dbReference>
<feature type="domain" description="Cyclic GMP-AMP synthase DncV-like nucleotidyltransferase" evidence="11">
    <location>
        <begin position="61"/>
        <end position="138"/>
    </location>
</feature>
<reference evidence="12 13" key="1">
    <citation type="submission" date="2016-10" db="EMBL/GenBank/DDBJ databases">
        <title>Arsenicibacter rosenii gen. nov., sp. nov., an efficient arsenic-methylating bacterium isolated from an arsenic-contaminated paddy soil.</title>
        <authorList>
            <person name="Huang K."/>
        </authorList>
    </citation>
    <scope>NUCLEOTIDE SEQUENCE [LARGE SCALE GENOMIC DNA]</scope>
    <source>
        <strain evidence="12 13">SM-1</strain>
    </source>
</reference>
<keyword evidence="4" id="KW-0547">Nucleotide-binding</keyword>
<protein>
    <recommendedName>
        <fullName evidence="9">Cyclic GMP-AMP synthase</fullName>
    </recommendedName>
</protein>
<dbReference type="Proteomes" id="UP000181790">
    <property type="component" value="Unassembled WGS sequence"/>
</dbReference>
<evidence type="ECO:0000313" key="12">
    <source>
        <dbReference type="EMBL" id="OIN57613.1"/>
    </source>
</evidence>
<evidence type="ECO:0000256" key="7">
    <source>
        <dbReference type="ARBA" id="ARBA00023080"/>
    </source>
</evidence>
<dbReference type="GO" id="GO:0051607">
    <property type="term" value="P:defense response to virus"/>
    <property type="evidence" value="ECO:0007669"/>
    <property type="project" value="UniProtKB-KW"/>
</dbReference>
<keyword evidence="5" id="KW-0067">ATP-binding</keyword>
<evidence type="ECO:0000256" key="10">
    <source>
        <dbReference type="ARBA" id="ARBA00048304"/>
    </source>
</evidence>
<evidence type="ECO:0000256" key="5">
    <source>
        <dbReference type="ARBA" id="ARBA00022840"/>
    </source>
</evidence>
<dbReference type="Pfam" id="PF21654">
    <property type="entry name" value="DncV-like_NTFase"/>
    <property type="match status" value="1"/>
</dbReference>
<dbReference type="InterPro" id="IPR048445">
    <property type="entry name" value="DncV-like_NTFase"/>
</dbReference>
<comment type="caution">
    <text evidence="12">The sequence shown here is derived from an EMBL/GenBank/DDBJ whole genome shotgun (WGS) entry which is preliminary data.</text>
</comment>
<accession>A0A1S2VFV3</accession>
<comment type="catalytic activity">
    <reaction evidence="10">
        <text>GTP + ATP = 3',3'-cGAMP + 2 diphosphate</text>
        <dbReference type="Rhea" id="RHEA:35647"/>
        <dbReference type="ChEBI" id="CHEBI:30616"/>
        <dbReference type="ChEBI" id="CHEBI:33019"/>
        <dbReference type="ChEBI" id="CHEBI:37565"/>
        <dbReference type="ChEBI" id="CHEBI:71501"/>
    </reaction>
    <physiologicalReaction direction="left-to-right" evidence="10">
        <dbReference type="Rhea" id="RHEA:35648"/>
    </physiologicalReaction>
</comment>